<gene>
    <name evidence="2" type="ORF">mMyoMyo1_009250</name>
</gene>
<protein>
    <submittedName>
        <fullName evidence="2">Uncharacterized protein</fullName>
    </submittedName>
</protein>
<reference evidence="2 3" key="1">
    <citation type="journal article" date="2020" name="Nature">
        <title>Six reference-quality genomes reveal evolution of bat adaptations.</title>
        <authorList>
            <person name="Jebb D."/>
            <person name="Huang Z."/>
            <person name="Pippel M."/>
            <person name="Hughes G.M."/>
            <person name="Lavrichenko K."/>
            <person name="Devanna P."/>
            <person name="Winkler S."/>
            <person name="Jermiin L.S."/>
            <person name="Skirmuntt E.C."/>
            <person name="Katzourakis A."/>
            <person name="Burkitt-Gray L."/>
            <person name="Ray D.A."/>
            <person name="Sullivan K.A.M."/>
            <person name="Roscito J.G."/>
            <person name="Kirilenko B.M."/>
            <person name="Davalos L.M."/>
            <person name="Corthals A.P."/>
            <person name="Power M.L."/>
            <person name="Jones G."/>
            <person name="Ransome R.D."/>
            <person name="Dechmann D.K.N."/>
            <person name="Locatelli A.G."/>
            <person name="Puechmaille S.J."/>
            <person name="Fedrigo O."/>
            <person name="Jarvis E.D."/>
            <person name="Hiller M."/>
            <person name="Vernes S.C."/>
            <person name="Myers E.W."/>
            <person name="Teeling E.C."/>
        </authorList>
    </citation>
    <scope>NUCLEOTIDE SEQUENCE [LARGE SCALE GENOMIC DNA]</scope>
    <source>
        <strain evidence="2">MMyoMyo1</strain>
        <tissue evidence="2">Flight muscle</tissue>
    </source>
</reference>
<evidence type="ECO:0000256" key="1">
    <source>
        <dbReference type="SAM" id="MobiDB-lite"/>
    </source>
</evidence>
<evidence type="ECO:0000313" key="2">
    <source>
        <dbReference type="EMBL" id="KAF6296184.1"/>
    </source>
</evidence>
<evidence type="ECO:0000313" key="3">
    <source>
        <dbReference type="Proteomes" id="UP000527355"/>
    </source>
</evidence>
<dbReference type="EMBL" id="JABWUV010000017">
    <property type="protein sequence ID" value="KAF6296184.1"/>
    <property type="molecule type" value="Genomic_DNA"/>
</dbReference>
<name>A0A7J7T6A3_MYOMY</name>
<proteinExistence type="predicted"/>
<accession>A0A7J7T6A3</accession>
<feature type="region of interest" description="Disordered" evidence="1">
    <location>
        <begin position="1"/>
        <end position="44"/>
    </location>
</feature>
<dbReference type="AlphaFoldDB" id="A0A7J7T6A3"/>
<sequence length="190" mass="20254">MLITEGSGKKFRPQMRPQKRRGAGRWHREVPIQAGPSPPVSSVKGTWRMWTTTRAVQGGVDAGENYLGKHLGSFCKAADGALCHPATVALSTHPGERSAWVHEETWAAPSPTLPGTLTCVLTSHAAQHTSCCRPPLPTPTGPPGGAVDWKGQRGGGPVSIWTSVCRSLRPGAATWSSSHSTLFLQLSCWS</sequence>
<organism evidence="2 3">
    <name type="scientific">Myotis myotis</name>
    <name type="common">Greater mouse-eared bat</name>
    <name type="synonym">Vespertilio myotis</name>
    <dbReference type="NCBI Taxonomy" id="51298"/>
    <lineage>
        <taxon>Eukaryota</taxon>
        <taxon>Metazoa</taxon>
        <taxon>Chordata</taxon>
        <taxon>Craniata</taxon>
        <taxon>Vertebrata</taxon>
        <taxon>Euteleostomi</taxon>
        <taxon>Mammalia</taxon>
        <taxon>Eutheria</taxon>
        <taxon>Laurasiatheria</taxon>
        <taxon>Chiroptera</taxon>
        <taxon>Yangochiroptera</taxon>
        <taxon>Vespertilionidae</taxon>
        <taxon>Myotis</taxon>
    </lineage>
</organism>
<keyword evidence="3" id="KW-1185">Reference proteome</keyword>
<dbReference type="Proteomes" id="UP000527355">
    <property type="component" value="Unassembled WGS sequence"/>
</dbReference>
<comment type="caution">
    <text evidence="2">The sequence shown here is derived from an EMBL/GenBank/DDBJ whole genome shotgun (WGS) entry which is preliminary data.</text>
</comment>
<feature type="compositionally biased region" description="Basic residues" evidence="1">
    <location>
        <begin position="9"/>
        <end position="25"/>
    </location>
</feature>